<organism evidence="2 3">
    <name type="scientific">Nitrosococcus wardiae</name>
    <dbReference type="NCBI Taxonomy" id="1814290"/>
    <lineage>
        <taxon>Bacteria</taxon>
        <taxon>Pseudomonadati</taxon>
        <taxon>Pseudomonadota</taxon>
        <taxon>Gammaproteobacteria</taxon>
        <taxon>Chromatiales</taxon>
        <taxon>Chromatiaceae</taxon>
        <taxon>Nitrosococcus</taxon>
    </lineage>
</organism>
<name>A0A4P7C146_9GAMM</name>
<feature type="signal peptide" evidence="1">
    <location>
        <begin position="1"/>
        <end position="28"/>
    </location>
</feature>
<feature type="chain" id="PRO_5020739842" description="Cytochrome C" evidence="1">
    <location>
        <begin position="29"/>
        <end position="586"/>
    </location>
</feature>
<dbReference type="RefSeq" id="WP_134359353.1">
    <property type="nucleotide sequence ID" value="NZ_CP038033.1"/>
</dbReference>
<proteinExistence type="predicted"/>
<keyword evidence="1" id="KW-0732">Signal</keyword>
<gene>
    <name evidence="2" type="ORF">E3U44_17480</name>
</gene>
<evidence type="ECO:0000313" key="3">
    <source>
        <dbReference type="Proteomes" id="UP000294325"/>
    </source>
</evidence>
<keyword evidence="3" id="KW-1185">Reference proteome</keyword>
<accession>A0A4P7C146</accession>
<evidence type="ECO:0000256" key="1">
    <source>
        <dbReference type="SAM" id="SignalP"/>
    </source>
</evidence>
<sequence length="586" mass="65212">MELKKSRILALLLSAFAFAITVQTPVHAALNSVDYAMYFHSEVKDSEECRMSVENGEIVTPGVLRNLSMTCPDMFSWQLFTEVVRDQFWTNWADETQNWPAVPYPLCADPEKPGENCCTPNHPDKNPAGHCPVFPLDLARAQTSAKLLKAEPEARIGRPSIMAHHNPAMPFDATLLEERLIKKIRQPKLKEGETPACAAVGVTPADIITQKTISESESIGRIVRQTNAEITVRNRSFHYYLFRNNLYNADGVAEAFLRHSQNLQKNAPYRSLNGYTSKDATSALSKIDLPADAIMIKSNWLHEGLAKQLGIQDTPETGFIKKHLITPISYGDNKTCNLEGTHYLMAFHISSKDIPKWVWTTFEHIQMPGRCDITGCNDSYGYRNPNPNLPKNVADNYIAPKTKSDNLNSPSVVFDRDSIYPPEPIRAGLESVLDDLSIGIKPSVNPKEPTPQDLAWRNYRLKGSQVDFVDSTGRSNLLGNSITEAGFMDGSSCITCHARAGIKVTPMPKDKTLACSESQSVLNGKYCYTFFGLGVFENNLSEFGYARSAHGIPNPDWYYANATPPALNILPVDFIWGFLFASPLVK</sequence>
<dbReference type="OrthoDB" id="280897at2"/>
<evidence type="ECO:0008006" key="4">
    <source>
        <dbReference type="Google" id="ProtNLM"/>
    </source>
</evidence>
<evidence type="ECO:0000313" key="2">
    <source>
        <dbReference type="EMBL" id="QBQ56101.1"/>
    </source>
</evidence>
<dbReference type="KEGG" id="nwr:E3U44_17480"/>
<protein>
    <recommendedName>
        <fullName evidence="4">Cytochrome C</fullName>
    </recommendedName>
</protein>
<dbReference type="AlphaFoldDB" id="A0A4P7C146"/>
<reference evidence="2 3" key="1">
    <citation type="submission" date="2019-03" db="EMBL/GenBank/DDBJ databases">
        <title>The genome sequence of Nitrosococcus wardiae strain D1FHST reveals the archetypal metabolic capacity of ammonia-oxidizing Gammaproteobacteria.</title>
        <authorList>
            <person name="Wang L."/>
            <person name="Lim C.K."/>
            <person name="Hanson T.E."/>
            <person name="Dang H."/>
            <person name="Klotz M.G."/>
        </authorList>
    </citation>
    <scope>NUCLEOTIDE SEQUENCE [LARGE SCALE GENOMIC DNA]</scope>
    <source>
        <strain evidence="2 3">D1FHS</strain>
    </source>
</reference>
<dbReference type="EMBL" id="CP038033">
    <property type="protein sequence ID" value="QBQ56101.1"/>
    <property type="molecule type" value="Genomic_DNA"/>
</dbReference>
<dbReference type="Proteomes" id="UP000294325">
    <property type="component" value="Chromosome"/>
</dbReference>